<keyword evidence="5" id="KW-0539">Nucleus</keyword>
<dbReference type="PANTHER" id="PTHR11969">
    <property type="entry name" value="MAX DIMERIZATION, MAD"/>
    <property type="match status" value="1"/>
</dbReference>
<evidence type="ECO:0000256" key="4">
    <source>
        <dbReference type="ARBA" id="ARBA00023163"/>
    </source>
</evidence>
<dbReference type="SUPFAM" id="SSF47459">
    <property type="entry name" value="HLH, helix-loop-helix DNA-binding domain"/>
    <property type="match status" value="1"/>
</dbReference>
<evidence type="ECO:0000256" key="1">
    <source>
        <dbReference type="ARBA" id="ARBA00004123"/>
    </source>
</evidence>
<dbReference type="Proteomes" id="UP000694941">
    <property type="component" value="Unplaced"/>
</dbReference>
<feature type="compositionally biased region" description="Acidic residues" evidence="7">
    <location>
        <begin position="197"/>
        <end position="206"/>
    </location>
</feature>
<accession>A0ABM1BMB4</accession>
<evidence type="ECO:0000256" key="6">
    <source>
        <dbReference type="SAM" id="Coils"/>
    </source>
</evidence>
<evidence type="ECO:0000313" key="10">
    <source>
        <dbReference type="RefSeq" id="XP_013784897.1"/>
    </source>
</evidence>
<evidence type="ECO:0000256" key="2">
    <source>
        <dbReference type="ARBA" id="ARBA00023015"/>
    </source>
</evidence>
<dbReference type="CDD" id="cd11402">
    <property type="entry name" value="bHLHzip_Mnt"/>
    <property type="match status" value="1"/>
</dbReference>
<protein>
    <submittedName>
        <fullName evidence="10">Mucin-2-like</fullName>
    </submittedName>
</protein>
<name>A0ABM1BMB4_LIMPO</name>
<dbReference type="GeneID" id="106468990"/>
<evidence type="ECO:0000256" key="7">
    <source>
        <dbReference type="SAM" id="MobiDB-lite"/>
    </source>
</evidence>
<keyword evidence="2" id="KW-0805">Transcription regulation</keyword>
<evidence type="ECO:0000256" key="3">
    <source>
        <dbReference type="ARBA" id="ARBA00023125"/>
    </source>
</evidence>
<dbReference type="InterPro" id="IPR036638">
    <property type="entry name" value="HLH_DNA-bd_sf"/>
</dbReference>
<organism evidence="9 10">
    <name type="scientific">Limulus polyphemus</name>
    <name type="common">Atlantic horseshoe crab</name>
    <dbReference type="NCBI Taxonomy" id="6850"/>
    <lineage>
        <taxon>Eukaryota</taxon>
        <taxon>Metazoa</taxon>
        <taxon>Ecdysozoa</taxon>
        <taxon>Arthropoda</taxon>
        <taxon>Chelicerata</taxon>
        <taxon>Merostomata</taxon>
        <taxon>Xiphosura</taxon>
        <taxon>Limulidae</taxon>
        <taxon>Limulus</taxon>
    </lineage>
</organism>
<dbReference type="SMART" id="SM00353">
    <property type="entry name" value="HLH"/>
    <property type="match status" value="1"/>
</dbReference>
<sequence>MSLETLLEAAKYLEYKTQAKARGEEPRDYQTFANFSTVGASAHPSCPPANQTIKILPESPEDCSSSPTSQDQVDEQKEKRRTGGAGTREVHNKLEKNRRAHLKECFENLKKQLPNIDERKISNLSILRGALRYIQTLKKKEREYEHEMEQLAREKIASQQRLAALKKDLSAHLDHVDINNLLPDPDNETTTTASEAGESDIEEDSKVEETETSSFYNFIQSSETSNTSSTLLSTPSSTPPQSMGITSPLCVEKKQALPFNPPEDSGAKTTVTFLQTTTSAASLVSPVSMTPGFTPNVFIGVPKKKDTKSVLATMATRKNTTVASTRQKCLRSQEHGPSDSVLKLNSVNATGVLASESVQIVNQSTVSKISQVPPLTSTNIITNGPLKNFTKTVPSMIEGPVATGFSVPKLVTLPNSSLKPVLSHSLVCVTPGPLAQPQSVISLTPVSSTSKSVIINNQAATISNEVTMATPSLVNHVTGKSVAIPAPDTTGANSVITTRGIVWTSGTTVIPQPNLQFMKPMPQILHHTVAPRTHIVPLGGSQVNSMKHHLVTAAIKPVHQTGQPKARFSHLSSVGHVTHVMPSSSVTAPVSHLVSGATAVSAIAPLVTPISVVSPGGPMNQAQLITQPHHLGKVLATTPLLKTSDQIPIIQSQFLQPTVGLVKPVVMVSVPSVGNGSQVAVTAQQQGVSSVSISQ</sequence>
<feature type="compositionally biased region" description="Polar residues" evidence="7">
    <location>
        <begin position="62"/>
        <end position="71"/>
    </location>
</feature>
<feature type="region of interest" description="Disordered" evidence="7">
    <location>
        <begin position="178"/>
        <end position="207"/>
    </location>
</feature>
<feature type="coiled-coil region" evidence="6">
    <location>
        <begin position="134"/>
        <end position="168"/>
    </location>
</feature>
<keyword evidence="9" id="KW-1185">Reference proteome</keyword>
<dbReference type="Pfam" id="PF00010">
    <property type="entry name" value="HLH"/>
    <property type="match status" value="1"/>
</dbReference>
<evidence type="ECO:0000313" key="9">
    <source>
        <dbReference type="Proteomes" id="UP000694941"/>
    </source>
</evidence>
<keyword evidence="6" id="KW-0175">Coiled coil</keyword>
<feature type="region of interest" description="Disordered" evidence="7">
    <location>
        <begin position="57"/>
        <end position="96"/>
    </location>
</feature>
<reference evidence="10" key="1">
    <citation type="submission" date="2025-08" db="UniProtKB">
        <authorList>
            <consortium name="RefSeq"/>
        </authorList>
    </citation>
    <scope>IDENTIFICATION</scope>
    <source>
        <tissue evidence="10">Muscle</tissue>
    </source>
</reference>
<feature type="domain" description="BHLH" evidence="8">
    <location>
        <begin position="86"/>
        <end position="137"/>
    </location>
</feature>
<dbReference type="Gene3D" id="4.10.280.10">
    <property type="entry name" value="Helix-loop-helix DNA-binding domain"/>
    <property type="match status" value="1"/>
</dbReference>
<evidence type="ECO:0000256" key="5">
    <source>
        <dbReference type="ARBA" id="ARBA00023242"/>
    </source>
</evidence>
<feature type="region of interest" description="Disordered" evidence="7">
    <location>
        <begin position="226"/>
        <end position="246"/>
    </location>
</feature>
<gene>
    <name evidence="10" type="primary">LOC106468990</name>
</gene>
<feature type="compositionally biased region" description="Low complexity" evidence="7">
    <location>
        <begin position="226"/>
        <end position="242"/>
    </location>
</feature>
<comment type="subcellular location">
    <subcellularLocation>
        <location evidence="1">Nucleus</location>
    </subcellularLocation>
</comment>
<keyword evidence="4" id="KW-0804">Transcription</keyword>
<dbReference type="PANTHER" id="PTHR11969:SF99">
    <property type="entry name" value="MAX-BINDING PROTEIN MNT"/>
    <property type="match status" value="1"/>
</dbReference>
<dbReference type="RefSeq" id="XP_013784897.1">
    <property type="nucleotide sequence ID" value="XM_013929443.2"/>
</dbReference>
<evidence type="ECO:0000259" key="8">
    <source>
        <dbReference type="PROSITE" id="PS50888"/>
    </source>
</evidence>
<keyword evidence="3" id="KW-0238">DNA-binding</keyword>
<dbReference type="InterPro" id="IPR011598">
    <property type="entry name" value="bHLH_dom"/>
</dbReference>
<dbReference type="PROSITE" id="PS50888">
    <property type="entry name" value="BHLH"/>
    <property type="match status" value="1"/>
</dbReference>
<proteinExistence type="predicted"/>